<organism evidence="1">
    <name type="scientific">Homalodisca liturata</name>
    <dbReference type="NCBI Taxonomy" id="320908"/>
    <lineage>
        <taxon>Eukaryota</taxon>
        <taxon>Metazoa</taxon>
        <taxon>Ecdysozoa</taxon>
        <taxon>Arthropoda</taxon>
        <taxon>Hexapoda</taxon>
        <taxon>Insecta</taxon>
        <taxon>Pterygota</taxon>
        <taxon>Neoptera</taxon>
        <taxon>Paraneoptera</taxon>
        <taxon>Hemiptera</taxon>
        <taxon>Auchenorrhyncha</taxon>
        <taxon>Membracoidea</taxon>
        <taxon>Cicadellidae</taxon>
        <taxon>Cicadellinae</taxon>
        <taxon>Proconiini</taxon>
        <taxon>Homalodisca</taxon>
    </lineage>
</organism>
<name>A0A1B6JUS0_9HEMI</name>
<protein>
    <submittedName>
        <fullName evidence="1">Uncharacterized protein</fullName>
    </submittedName>
</protein>
<evidence type="ECO:0000313" key="1">
    <source>
        <dbReference type="EMBL" id="JAT02955.1"/>
    </source>
</evidence>
<proteinExistence type="predicted"/>
<gene>
    <name evidence="1" type="ORF">g.11505</name>
</gene>
<accession>A0A1B6JUS0</accession>
<sequence>RTAFEIVIDFFSKNKEDLATNSKLHSFKTFYYYITAYTTYNSSWIIERTVLQYCSSMCSHNYAVNSGHITVSLNYLCGKDLRWVRGVMSCWRNRNIHPGSEHTTGVG</sequence>
<reference evidence="1" key="1">
    <citation type="submission" date="2015-11" db="EMBL/GenBank/DDBJ databases">
        <title>De novo transcriptome assembly of four potential Pierce s Disease insect vectors from Arizona vineyards.</title>
        <authorList>
            <person name="Tassone E.E."/>
        </authorList>
    </citation>
    <scope>NUCLEOTIDE SEQUENCE</scope>
</reference>
<dbReference type="AlphaFoldDB" id="A0A1B6JUS0"/>
<feature type="non-terminal residue" evidence="1">
    <location>
        <position position="1"/>
    </location>
</feature>
<dbReference type="EMBL" id="GECU01004752">
    <property type="protein sequence ID" value="JAT02955.1"/>
    <property type="molecule type" value="Transcribed_RNA"/>
</dbReference>